<protein>
    <recommendedName>
        <fullName evidence="1">Flavoprotein domain-containing protein</fullName>
    </recommendedName>
</protein>
<sequence>TIILGVTGGIAAYKSAKLVSRLKDLGANVIVIMTKNATGFITPLTLQTLSQNPVYIDMFKLIEKAEIGHISLPIPISPLASFPVSGPINSKPISSKFL</sequence>
<name>X1F6C8_9ZZZZ</name>
<accession>X1F6C8</accession>
<dbReference type="Pfam" id="PF02441">
    <property type="entry name" value="Flavoprotein"/>
    <property type="match status" value="1"/>
</dbReference>
<feature type="domain" description="Flavoprotein" evidence="1">
    <location>
        <begin position="2"/>
        <end position="77"/>
    </location>
</feature>
<gene>
    <name evidence="2" type="ORF">S01H4_65703</name>
</gene>
<dbReference type="AlphaFoldDB" id="X1F6C8"/>
<dbReference type="GO" id="GO:0003824">
    <property type="term" value="F:catalytic activity"/>
    <property type="evidence" value="ECO:0007669"/>
    <property type="project" value="InterPro"/>
</dbReference>
<dbReference type="InterPro" id="IPR003382">
    <property type="entry name" value="Flavoprotein"/>
</dbReference>
<feature type="non-terminal residue" evidence="2">
    <location>
        <position position="1"/>
    </location>
</feature>
<proteinExistence type="predicted"/>
<feature type="non-terminal residue" evidence="2">
    <location>
        <position position="98"/>
    </location>
</feature>
<evidence type="ECO:0000259" key="1">
    <source>
        <dbReference type="Pfam" id="PF02441"/>
    </source>
</evidence>
<comment type="caution">
    <text evidence="2">The sequence shown here is derived from an EMBL/GenBank/DDBJ whole genome shotgun (WGS) entry which is preliminary data.</text>
</comment>
<dbReference type="Gene3D" id="3.40.50.1950">
    <property type="entry name" value="Flavin prenyltransferase-like"/>
    <property type="match status" value="1"/>
</dbReference>
<reference evidence="2" key="1">
    <citation type="journal article" date="2014" name="Front. Microbiol.">
        <title>High frequency of phylogenetically diverse reductive dehalogenase-homologous genes in deep subseafloor sedimentary metagenomes.</title>
        <authorList>
            <person name="Kawai M."/>
            <person name="Futagami T."/>
            <person name="Toyoda A."/>
            <person name="Takaki Y."/>
            <person name="Nishi S."/>
            <person name="Hori S."/>
            <person name="Arai W."/>
            <person name="Tsubouchi T."/>
            <person name="Morono Y."/>
            <person name="Uchiyama I."/>
            <person name="Ito T."/>
            <person name="Fujiyama A."/>
            <person name="Inagaki F."/>
            <person name="Takami H."/>
        </authorList>
    </citation>
    <scope>NUCLEOTIDE SEQUENCE</scope>
    <source>
        <strain evidence="2">Expedition CK06-06</strain>
    </source>
</reference>
<dbReference type="SUPFAM" id="SSF52507">
    <property type="entry name" value="Homo-oligomeric flavin-containing Cys decarboxylases, HFCD"/>
    <property type="match status" value="1"/>
</dbReference>
<dbReference type="EMBL" id="BART01040313">
    <property type="protein sequence ID" value="GAH28125.1"/>
    <property type="molecule type" value="Genomic_DNA"/>
</dbReference>
<dbReference type="InterPro" id="IPR036551">
    <property type="entry name" value="Flavin_trans-like"/>
</dbReference>
<organism evidence="2">
    <name type="scientific">marine sediment metagenome</name>
    <dbReference type="NCBI Taxonomy" id="412755"/>
    <lineage>
        <taxon>unclassified sequences</taxon>
        <taxon>metagenomes</taxon>
        <taxon>ecological metagenomes</taxon>
    </lineage>
</organism>
<evidence type="ECO:0000313" key="2">
    <source>
        <dbReference type="EMBL" id="GAH28125.1"/>
    </source>
</evidence>